<evidence type="ECO:0000256" key="1">
    <source>
        <dbReference type="ARBA" id="ARBA00022737"/>
    </source>
</evidence>
<feature type="repeat" description="Pumilio" evidence="2">
    <location>
        <begin position="315"/>
        <end position="351"/>
    </location>
</feature>
<dbReference type="InterPro" id="IPR033133">
    <property type="entry name" value="PUM-HD"/>
</dbReference>
<dbReference type="InterPro" id="IPR033712">
    <property type="entry name" value="Pumilio_RNA-bd"/>
</dbReference>
<dbReference type="SUPFAM" id="SSF48371">
    <property type="entry name" value="ARM repeat"/>
    <property type="match status" value="1"/>
</dbReference>
<name>A0A8H6BRD4_DEKBR</name>
<feature type="domain" description="PUM-HD" evidence="4">
    <location>
        <begin position="294"/>
        <end position="636"/>
    </location>
</feature>
<dbReference type="AlphaFoldDB" id="A0A8H6BRD4"/>
<feature type="repeat" description="Pumilio" evidence="2">
    <location>
        <begin position="425"/>
        <end position="460"/>
    </location>
</feature>
<evidence type="ECO:0000313" key="5">
    <source>
        <dbReference type="EMBL" id="KAF6016024.1"/>
    </source>
</evidence>
<dbReference type="GO" id="GO:0010629">
    <property type="term" value="P:negative regulation of gene expression"/>
    <property type="evidence" value="ECO:0007669"/>
    <property type="project" value="UniProtKB-ARBA"/>
</dbReference>
<evidence type="ECO:0000256" key="2">
    <source>
        <dbReference type="PROSITE-ProRule" id="PRU00317"/>
    </source>
</evidence>
<protein>
    <recommendedName>
        <fullName evidence="4">PUM-HD domain-containing protein</fullName>
    </recommendedName>
</protein>
<dbReference type="GO" id="GO:0005737">
    <property type="term" value="C:cytoplasm"/>
    <property type="evidence" value="ECO:0007669"/>
    <property type="project" value="TreeGrafter"/>
</dbReference>
<dbReference type="Gene3D" id="1.25.10.10">
    <property type="entry name" value="Leucine-rich Repeat Variant"/>
    <property type="match status" value="1"/>
</dbReference>
<gene>
    <name evidence="5" type="ORF">HII12_000297</name>
</gene>
<comment type="caution">
    <text evidence="5">The sequence shown here is derived from an EMBL/GenBank/DDBJ whole genome shotgun (WGS) entry which is preliminary data.</text>
</comment>
<dbReference type="InterPro" id="IPR001313">
    <property type="entry name" value="Pumilio_RNA-bd_rpt"/>
</dbReference>
<dbReference type="PROSITE" id="PS50303">
    <property type="entry name" value="PUM_HD"/>
    <property type="match status" value="1"/>
</dbReference>
<dbReference type="GO" id="GO:0003729">
    <property type="term" value="F:mRNA binding"/>
    <property type="evidence" value="ECO:0007669"/>
    <property type="project" value="UniProtKB-ARBA"/>
</dbReference>
<feature type="repeat" description="Pumilio" evidence="2">
    <location>
        <begin position="461"/>
        <end position="500"/>
    </location>
</feature>
<dbReference type="Pfam" id="PF00806">
    <property type="entry name" value="PUF"/>
    <property type="match status" value="8"/>
</dbReference>
<dbReference type="FunFam" id="1.25.10.10:FF:000237">
    <property type="entry name" value="Pumilio homolog 9"/>
    <property type="match status" value="1"/>
</dbReference>
<evidence type="ECO:0000313" key="6">
    <source>
        <dbReference type="Proteomes" id="UP000568158"/>
    </source>
</evidence>
<evidence type="ECO:0000256" key="3">
    <source>
        <dbReference type="SAM" id="MobiDB-lite"/>
    </source>
</evidence>
<dbReference type="PANTHER" id="PTHR12537">
    <property type="entry name" value="RNA BINDING PROTEIN PUMILIO-RELATED"/>
    <property type="match status" value="1"/>
</dbReference>
<dbReference type="PROSITE" id="PS50302">
    <property type="entry name" value="PUM"/>
    <property type="match status" value="5"/>
</dbReference>
<dbReference type="Proteomes" id="UP000568158">
    <property type="component" value="Unassembled WGS sequence"/>
</dbReference>
<evidence type="ECO:0000259" key="4">
    <source>
        <dbReference type="PROSITE" id="PS50303"/>
    </source>
</evidence>
<dbReference type="EMBL" id="JABCYN010000004">
    <property type="protein sequence ID" value="KAF6016024.1"/>
    <property type="molecule type" value="Genomic_DNA"/>
</dbReference>
<dbReference type="SMART" id="SM00025">
    <property type="entry name" value="Pumilio"/>
    <property type="match status" value="8"/>
</dbReference>
<accession>A0A8H6BRD4</accession>
<dbReference type="InterPro" id="IPR016024">
    <property type="entry name" value="ARM-type_fold"/>
</dbReference>
<dbReference type="CDD" id="cd07920">
    <property type="entry name" value="Pumilio"/>
    <property type="match status" value="1"/>
</dbReference>
<keyword evidence="1" id="KW-0677">Repeat</keyword>
<feature type="region of interest" description="Disordered" evidence="3">
    <location>
        <begin position="263"/>
        <end position="283"/>
    </location>
</feature>
<organism evidence="5 6">
    <name type="scientific">Dekkera bruxellensis</name>
    <name type="common">Brettanomyces custersii</name>
    <dbReference type="NCBI Taxonomy" id="5007"/>
    <lineage>
        <taxon>Eukaryota</taxon>
        <taxon>Fungi</taxon>
        <taxon>Dikarya</taxon>
        <taxon>Ascomycota</taxon>
        <taxon>Saccharomycotina</taxon>
        <taxon>Pichiomycetes</taxon>
        <taxon>Pichiales</taxon>
        <taxon>Pichiaceae</taxon>
        <taxon>Brettanomyces</taxon>
    </lineage>
</organism>
<sequence length="643" mass="70085">MVSIIQERLDAGKAVLALSGKVTNYNWTWGIIIGIRELLKGGKKLDESGADIGIWQHIGTELAIEENPAYSFTNEAVACGLFAHRRQQSSAASSLASSLFPVTSASSSVTTLTGRTPRASFSEDVPCGAPCGAACGAAPAVNFSDDYILNGMDSALDGGRAAHYFPRNYSASPKAGSFTFSGRGGSLPATPYQRYSSGSAAYKRHSSALSLPDGSAAAFAALQSRNRHPSLTSIQQFQSGQGVEVGPSRRRLFSFPQARSEEVRAVNAQDGAHSAAETPEGVPAGALEDDFLAALTPKFEQMSITGQKNKEKQPKIAEMNVLELARDQCGCRYLQRKLDEGTADSFAQIFGPVCAHAAELMMDPFGNYLMQKVMGCCTVEQLDAVLISAGPALCAVAVDQHGTRALQKLIERISTRKQRMLLERYLAPYVVALIGDLNGNHVIQKCVQRFRDSDLQFIVDQISANIVPVSTHKHGCCVLQKLLNKCNMQQIEQLGAQIVQHSLALMEDQYANYVVQYLASMEIDSLNAQLLATVAPCVRQLSCQKFSSNVVEKCLRIRSYRVFSQFVSRLLDEILLPDVLPVLIRDQYGNYVVQTAMEVSSAEYKLRFARELAPLLPEIRFASFGKRIHNKVGAILQQANRLK</sequence>
<proteinExistence type="predicted"/>
<dbReference type="InterPro" id="IPR011989">
    <property type="entry name" value="ARM-like"/>
</dbReference>
<feature type="repeat" description="Pumilio" evidence="2">
    <location>
        <begin position="384"/>
        <end position="423"/>
    </location>
</feature>
<dbReference type="GO" id="GO:0010608">
    <property type="term" value="P:post-transcriptional regulation of gene expression"/>
    <property type="evidence" value="ECO:0007669"/>
    <property type="project" value="TreeGrafter"/>
</dbReference>
<reference evidence="5 6" key="1">
    <citation type="journal article" date="2020" name="Appl. Microbiol. Biotechnol.">
        <title>Targeted gene deletion in Brettanomyces bruxellensis with an expression-free CRISPR-Cas9 system.</title>
        <authorList>
            <person name="Varela C."/>
            <person name="Bartel C."/>
            <person name="Onetto C."/>
            <person name="Borneman A."/>
        </authorList>
    </citation>
    <scope>NUCLEOTIDE SEQUENCE [LARGE SCALE GENOMIC DNA]</scope>
    <source>
        <strain evidence="5 6">AWRI1613</strain>
    </source>
</reference>
<dbReference type="PANTHER" id="PTHR12537:SF80">
    <property type="entry name" value="SUPPRESSOR PROTEIN MPT5"/>
    <property type="match status" value="1"/>
</dbReference>
<feature type="repeat" description="Pumilio" evidence="2">
    <location>
        <begin position="573"/>
        <end position="610"/>
    </location>
</feature>